<dbReference type="InterPro" id="IPR026489">
    <property type="entry name" value="CXC_dom"/>
</dbReference>
<name>G0NQU2_CAEBE</name>
<feature type="compositionally biased region" description="Basic and acidic residues" evidence="6">
    <location>
        <begin position="1"/>
        <end position="16"/>
    </location>
</feature>
<dbReference type="PROSITE" id="PS51633">
    <property type="entry name" value="CXC"/>
    <property type="match status" value="1"/>
</dbReference>
<feature type="region of interest" description="Disordered" evidence="6">
    <location>
        <begin position="685"/>
        <end position="747"/>
    </location>
</feature>
<evidence type="ECO:0000256" key="6">
    <source>
        <dbReference type="SAM" id="MobiDB-lite"/>
    </source>
</evidence>
<keyword evidence="5" id="KW-0804">Transcription</keyword>
<dbReference type="GO" id="GO:0035098">
    <property type="term" value="C:ESC/E(Z) complex"/>
    <property type="evidence" value="ECO:0007669"/>
    <property type="project" value="TreeGrafter"/>
</dbReference>
<dbReference type="InterPro" id="IPR046341">
    <property type="entry name" value="SET_dom_sf"/>
</dbReference>
<dbReference type="InterPro" id="IPR001214">
    <property type="entry name" value="SET_dom"/>
</dbReference>
<gene>
    <name evidence="9" type="ORF">CAEBREN_02812</name>
</gene>
<feature type="domain" description="CXC" evidence="8">
    <location>
        <begin position="435"/>
        <end position="551"/>
    </location>
</feature>
<evidence type="ECO:0000313" key="9">
    <source>
        <dbReference type="EMBL" id="EGT35943.1"/>
    </source>
</evidence>
<keyword evidence="1" id="KW-0489">Methyltransferase</keyword>
<protein>
    <submittedName>
        <fullName evidence="9">Uncharacterized protein</fullName>
    </submittedName>
</protein>
<dbReference type="SMART" id="SM00317">
    <property type="entry name" value="SET"/>
    <property type="match status" value="1"/>
</dbReference>
<feature type="domain" description="SET" evidence="7">
    <location>
        <begin position="558"/>
        <end position="673"/>
    </location>
</feature>
<dbReference type="OMA" id="RSETWIT"/>
<dbReference type="PANTHER" id="PTHR45747">
    <property type="entry name" value="HISTONE-LYSINE N-METHYLTRANSFERASE E(Z)"/>
    <property type="match status" value="1"/>
</dbReference>
<feature type="region of interest" description="Disordered" evidence="6">
    <location>
        <begin position="1"/>
        <end position="63"/>
    </location>
</feature>
<dbReference type="SUPFAM" id="SSF82199">
    <property type="entry name" value="SET domain"/>
    <property type="match status" value="1"/>
</dbReference>
<dbReference type="Pfam" id="PF00856">
    <property type="entry name" value="SET"/>
    <property type="match status" value="1"/>
</dbReference>
<dbReference type="InParanoid" id="G0NQU2"/>
<evidence type="ECO:0000259" key="8">
    <source>
        <dbReference type="PROSITE" id="PS51633"/>
    </source>
</evidence>
<evidence type="ECO:0000313" key="10">
    <source>
        <dbReference type="Proteomes" id="UP000008068"/>
    </source>
</evidence>
<dbReference type="STRING" id="135651.G0NQU2"/>
<dbReference type="GO" id="GO:0031507">
    <property type="term" value="P:heterochromatin formation"/>
    <property type="evidence" value="ECO:0007669"/>
    <property type="project" value="TreeGrafter"/>
</dbReference>
<organism evidence="10">
    <name type="scientific">Caenorhabditis brenneri</name>
    <name type="common">Nematode worm</name>
    <dbReference type="NCBI Taxonomy" id="135651"/>
    <lineage>
        <taxon>Eukaryota</taxon>
        <taxon>Metazoa</taxon>
        <taxon>Ecdysozoa</taxon>
        <taxon>Nematoda</taxon>
        <taxon>Chromadorea</taxon>
        <taxon>Rhabditida</taxon>
        <taxon>Rhabditina</taxon>
        <taxon>Rhabditomorpha</taxon>
        <taxon>Rhabditoidea</taxon>
        <taxon>Rhabditidae</taxon>
        <taxon>Peloderinae</taxon>
        <taxon>Caenorhabditis</taxon>
    </lineage>
</organism>
<evidence type="ECO:0000259" key="7">
    <source>
        <dbReference type="PROSITE" id="PS50280"/>
    </source>
</evidence>
<evidence type="ECO:0000256" key="4">
    <source>
        <dbReference type="ARBA" id="ARBA00023015"/>
    </source>
</evidence>
<evidence type="ECO:0000256" key="1">
    <source>
        <dbReference type="ARBA" id="ARBA00022603"/>
    </source>
</evidence>
<dbReference type="Proteomes" id="UP000008068">
    <property type="component" value="Unassembled WGS sequence"/>
</dbReference>
<feature type="region of interest" description="Disordered" evidence="6">
    <location>
        <begin position="117"/>
        <end position="141"/>
    </location>
</feature>
<proteinExistence type="predicted"/>
<dbReference type="eggNOG" id="KOG1079">
    <property type="taxonomic scope" value="Eukaryota"/>
</dbReference>
<dbReference type="InterPro" id="IPR045318">
    <property type="entry name" value="EZH1/2-like"/>
</dbReference>
<evidence type="ECO:0000256" key="3">
    <source>
        <dbReference type="ARBA" id="ARBA00022691"/>
    </source>
</evidence>
<dbReference type="AlphaFoldDB" id="G0NQU2"/>
<keyword evidence="2" id="KW-0808">Transferase</keyword>
<sequence length="747" mass="84521">MDKDDDRKPSSSDANKKTSNVTKRKPAKNDGGQKAPPKKPASSKNQKSKAPAAGSESTDWDDLDVVTKQEFVPFYAPDSVLTNELDEKWIKTIEEAAEKIAKLKMDAIKDEFDNLFSDDEEESEDSEGEFNEEDIDDDSIANLPVTTPKIVSSAPPVETEPIEMPYFEPISENVKGRNEYQLSNVPLLDEDTEDRAICAGVFKLFDGGVHGYLEEKFESSQQIIFKIMTDILEKKDANFNPDFFYYAMYRVFPNTGCQKEMAEMYPKLARMFAKDQDELRRLLELEPWKVGKVEKEDKPLDYKHPLSEGNYLFKSFQFAHDDQRCSPNCYKGINAGDKEKLLKCFELVADSVKLYLPKNCKRADAPFLNALVLNDEEEMITDFCAVSKQFDTRTCAGWAEYIIKLARPTPIQEKPKSQKDKYKTFLKTFAKSVADEQIEFKKRKAENGDSDQGDSNEGDFPQTCTRFKPCCHFGPCGPDVPNCSCGSVCSVFCQCDDNCMQKYPGCMCSANKCGTTSCQCRKLKWECIEGACHSCLKPTTENPQPWCQNHLMTMKKGKLVEIGKSLIAGTGAFLKEDANANDYLGEYTGEYISEEETERRGKVYELSTSYIFGLGWKQGSIDSGRAGNVFRFVNHSNKPNCFTAMRIVNGKPVIGFYAKQKMRAGTELTFDYDYNQEDVIKYFQNKPEDRVPKMKSTMESPVTSPHPPSRKKPKRYDSDSDDDYDSNKPSTSSKSLGDATPGDWDIY</sequence>
<keyword evidence="4" id="KW-0805">Transcription regulation</keyword>
<dbReference type="PROSITE" id="PS50280">
    <property type="entry name" value="SET"/>
    <property type="match status" value="1"/>
</dbReference>
<reference evidence="10" key="1">
    <citation type="submission" date="2011-07" db="EMBL/GenBank/DDBJ databases">
        <authorList>
            <consortium name="Caenorhabditis brenneri Sequencing and Analysis Consortium"/>
            <person name="Wilson R.K."/>
        </authorList>
    </citation>
    <scope>NUCLEOTIDE SEQUENCE [LARGE SCALE GENOMIC DNA]</scope>
    <source>
        <strain evidence="10">PB2801</strain>
    </source>
</reference>
<dbReference type="HOGENOM" id="CLU_017329_0_0_1"/>
<accession>G0NQU2</accession>
<dbReference type="GO" id="GO:0032259">
    <property type="term" value="P:methylation"/>
    <property type="evidence" value="ECO:0007669"/>
    <property type="project" value="UniProtKB-KW"/>
</dbReference>
<keyword evidence="10" id="KW-1185">Reference proteome</keyword>
<dbReference type="GO" id="GO:0046976">
    <property type="term" value="F:histone H3K27 methyltransferase activity"/>
    <property type="evidence" value="ECO:0007669"/>
    <property type="project" value="TreeGrafter"/>
</dbReference>
<dbReference type="EMBL" id="GL379928">
    <property type="protein sequence ID" value="EGT35943.1"/>
    <property type="molecule type" value="Genomic_DNA"/>
</dbReference>
<dbReference type="PANTHER" id="PTHR45747:SF4">
    <property type="entry name" value="HISTONE-LYSINE N-METHYLTRANSFERASE E(Z)"/>
    <property type="match status" value="1"/>
</dbReference>
<dbReference type="Gene3D" id="2.170.270.10">
    <property type="entry name" value="SET domain"/>
    <property type="match status" value="1"/>
</dbReference>
<keyword evidence="3" id="KW-0949">S-adenosyl-L-methionine</keyword>
<evidence type="ECO:0000256" key="2">
    <source>
        <dbReference type="ARBA" id="ARBA00022679"/>
    </source>
</evidence>
<dbReference type="OrthoDB" id="6141102at2759"/>
<evidence type="ECO:0000256" key="5">
    <source>
        <dbReference type="ARBA" id="ARBA00023163"/>
    </source>
</evidence>
<feature type="compositionally biased region" description="Acidic residues" evidence="6">
    <location>
        <begin position="117"/>
        <end position="139"/>
    </location>
</feature>
<feature type="compositionally biased region" description="Low complexity" evidence="6">
    <location>
        <begin position="40"/>
        <end position="53"/>
    </location>
</feature>
<dbReference type="GO" id="GO:0003682">
    <property type="term" value="F:chromatin binding"/>
    <property type="evidence" value="ECO:0007669"/>
    <property type="project" value="TreeGrafter"/>
</dbReference>